<dbReference type="Pfam" id="PF01402">
    <property type="entry name" value="RHH_1"/>
    <property type="match status" value="1"/>
</dbReference>
<proteinExistence type="predicted"/>
<gene>
    <name evidence="2" type="ORF">DWQ56_03155</name>
</gene>
<name>A0A3E0MLK1_MICAE</name>
<feature type="domain" description="Ribbon-helix-helix protein CopG" evidence="1">
    <location>
        <begin position="2"/>
        <end position="40"/>
    </location>
</feature>
<dbReference type="InterPro" id="IPR002145">
    <property type="entry name" value="CopG"/>
</dbReference>
<evidence type="ECO:0000259" key="1">
    <source>
        <dbReference type="Pfam" id="PF01402"/>
    </source>
</evidence>
<protein>
    <submittedName>
        <fullName evidence="2">Ribbon-helix-helix protein, CopG family</fullName>
    </submittedName>
</protein>
<dbReference type="SUPFAM" id="SSF47598">
    <property type="entry name" value="Ribbon-helix-helix"/>
    <property type="match status" value="1"/>
</dbReference>
<evidence type="ECO:0000313" key="3">
    <source>
        <dbReference type="Proteomes" id="UP000256301"/>
    </source>
</evidence>
<organism evidence="2 3">
    <name type="scientific">Microcystis aeruginosa DA14</name>
    <dbReference type="NCBI Taxonomy" id="1987506"/>
    <lineage>
        <taxon>Bacteria</taxon>
        <taxon>Bacillati</taxon>
        <taxon>Cyanobacteriota</taxon>
        <taxon>Cyanophyceae</taxon>
        <taxon>Oscillatoriophycideae</taxon>
        <taxon>Chroococcales</taxon>
        <taxon>Microcystaceae</taxon>
        <taxon>Microcystis</taxon>
    </lineage>
</organism>
<dbReference type="EMBL" id="QQWE01000001">
    <property type="protein sequence ID" value="REJ60252.1"/>
    <property type="molecule type" value="Genomic_DNA"/>
</dbReference>
<accession>A0A3E0MLK1</accession>
<comment type="caution">
    <text evidence="2">The sequence shown here is derived from an EMBL/GenBank/DDBJ whole genome shotgun (WGS) entry which is preliminary data.</text>
</comment>
<dbReference type="CDD" id="cd21631">
    <property type="entry name" value="RHH_CopG_NikR-like"/>
    <property type="match status" value="1"/>
</dbReference>
<dbReference type="InterPro" id="IPR010985">
    <property type="entry name" value="Ribbon_hlx_hlx"/>
</dbReference>
<dbReference type="Proteomes" id="UP000256301">
    <property type="component" value="Unassembled WGS sequence"/>
</dbReference>
<sequence length="79" mass="8967">MNLNLYLEDELSQQLQALSHSTGKSQNALIREAIQLLITTKEQSQWSSTILNFQGVSDAIVFEAYREELSPPSREDEVI</sequence>
<dbReference type="GO" id="GO:0006355">
    <property type="term" value="P:regulation of DNA-templated transcription"/>
    <property type="evidence" value="ECO:0007669"/>
    <property type="project" value="InterPro"/>
</dbReference>
<evidence type="ECO:0000313" key="2">
    <source>
        <dbReference type="EMBL" id="REJ60252.1"/>
    </source>
</evidence>
<reference evidence="2 3" key="1">
    <citation type="submission" date="2017-08" db="EMBL/GenBank/DDBJ databases">
        <title>Functional genomic and metabolic studies of the symbiotic interactions of six Microcystis-dominated communities.</title>
        <authorList>
            <person name="Li Q."/>
            <person name="Lin F."/>
        </authorList>
    </citation>
    <scope>NUCLEOTIDE SEQUENCE [LARGE SCALE GENOMIC DNA]</scope>
    <source>
        <strain evidence="2">DA14</strain>
    </source>
</reference>
<dbReference type="AlphaFoldDB" id="A0A3E0MLK1"/>